<dbReference type="GO" id="GO:0003677">
    <property type="term" value="F:DNA binding"/>
    <property type="evidence" value="ECO:0007669"/>
    <property type="project" value="UniProtKB-KW"/>
</dbReference>
<dbReference type="AlphaFoldDB" id="A0A4W6CAN1"/>
<dbReference type="SMART" id="SM00572">
    <property type="entry name" value="DZF"/>
    <property type="match status" value="1"/>
</dbReference>
<evidence type="ECO:0000313" key="9">
    <source>
        <dbReference type="Ensembl" id="ENSLCAP00010011019.1"/>
    </source>
</evidence>
<reference evidence="9" key="3">
    <citation type="submission" date="2025-09" db="UniProtKB">
        <authorList>
            <consortium name="Ensembl"/>
        </authorList>
    </citation>
    <scope>IDENTIFICATION</scope>
</reference>
<name>A0A4W6CAN1_LATCA</name>
<evidence type="ECO:0000256" key="3">
    <source>
        <dbReference type="ARBA" id="ARBA00023125"/>
    </source>
</evidence>
<feature type="region of interest" description="Disordered" evidence="7">
    <location>
        <begin position="325"/>
        <end position="361"/>
    </location>
</feature>
<dbReference type="FunCoup" id="A0A4W6CAN1">
    <property type="interactions" value="2709"/>
</dbReference>
<keyword evidence="5" id="KW-0804">Transcription</keyword>
<dbReference type="InterPro" id="IPR052134">
    <property type="entry name" value="ILF2"/>
</dbReference>
<feature type="compositionally biased region" description="Basic and acidic residues" evidence="7">
    <location>
        <begin position="330"/>
        <end position="339"/>
    </location>
</feature>
<dbReference type="STRING" id="8187.ENSLCAP00010011019"/>
<organism evidence="9 10">
    <name type="scientific">Lates calcarifer</name>
    <name type="common">Barramundi</name>
    <name type="synonym">Holocentrus calcarifer</name>
    <dbReference type="NCBI Taxonomy" id="8187"/>
    <lineage>
        <taxon>Eukaryota</taxon>
        <taxon>Metazoa</taxon>
        <taxon>Chordata</taxon>
        <taxon>Craniata</taxon>
        <taxon>Vertebrata</taxon>
        <taxon>Euteleostomi</taxon>
        <taxon>Actinopterygii</taxon>
        <taxon>Neopterygii</taxon>
        <taxon>Teleostei</taxon>
        <taxon>Neoteleostei</taxon>
        <taxon>Acanthomorphata</taxon>
        <taxon>Carangaria</taxon>
        <taxon>Carangaria incertae sedis</taxon>
        <taxon>Centropomidae</taxon>
        <taxon>Lates</taxon>
    </lineage>
</organism>
<protein>
    <submittedName>
        <fullName evidence="9">Interleukin enhancer binding factor 2</fullName>
    </submittedName>
</protein>
<keyword evidence="6" id="KW-0539">Nucleus</keyword>
<dbReference type="PROSITE" id="PS50152">
    <property type="entry name" value="25A_SYNTH_3"/>
    <property type="match status" value="1"/>
</dbReference>
<reference evidence="9" key="2">
    <citation type="submission" date="2025-08" db="UniProtKB">
        <authorList>
            <consortium name="Ensembl"/>
        </authorList>
    </citation>
    <scope>IDENTIFICATION</scope>
</reference>
<accession>A0A4W6CAN1</accession>
<evidence type="ECO:0000256" key="5">
    <source>
        <dbReference type="ARBA" id="ARBA00023163"/>
    </source>
</evidence>
<dbReference type="SUPFAM" id="SSF81301">
    <property type="entry name" value="Nucleotidyltransferase"/>
    <property type="match status" value="1"/>
</dbReference>
<dbReference type="Pfam" id="PF07528">
    <property type="entry name" value="DZF_N"/>
    <property type="match status" value="1"/>
</dbReference>
<sequence>MLHPSERLLCSENWLGSPRYLTSGGGSHEPRVKPASDETAFSECLLKRNQDLSPTPAEQSSILSLVTKINNVIDNLIVAPGNFEVQIEEVRQVGSYKKGTMTTGHNVADLVVILKILPTLEAVAALGNKVVETLRTQDPTEVLSMLTNETGFEISSADATVKILITTVPPNLRKLDPELHLDIKVLQSALAAIRHARWFEENASQSTLRFPGFEPLTPWILDLLGHSAVMNNPSRQPLSLNVAYRRCLQMLAAGLFLPGSVGITDPCESGNFRVHTVMTLEHALTCLLTITQILLSHGGYRKILGLEGDASYLATEMSTWDGVIVTPSEKAYEKPPERKEEEDEALEEGGDGEDESMETQE</sequence>
<dbReference type="InterPro" id="IPR049402">
    <property type="entry name" value="DZF_dom_C"/>
</dbReference>
<dbReference type="GO" id="GO:0045893">
    <property type="term" value="P:positive regulation of DNA-templated transcription"/>
    <property type="evidence" value="ECO:0007669"/>
    <property type="project" value="TreeGrafter"/>
</dbReference>
<dbReference type="InterPro" id="IPR043519">
    <property type="entry name" value="NT_sf"/>
</dbReference>
<evidence type="ECO:0000313" key="10">
    <source>
        <dbReference type="Proteomes" id="UP000314980"/>
    </source>
</evidence>
<dbReference type="PROSITE" id="PS51703">
    <property type="entry name" value="DZF"/>
    <property type="match status" value="1"/>
</dbReference>
<evidence type="ECO:0000256" key="2">
    <source>
        <dbReference type="ARBA" id="ARBA00023015"/>
    </source>
</evidence>
<dbReference type="InterPro" id="IPR049401">
    <property type="entry name" value="DZF_dom_N"/>
</dbReference>
<dbReference type="GO" id="GO:0071013">
    <property type="term" value="C:catalytic step 2 spliceosome"/>
    <property type="evidence" value="ECO:0007669"/>
    <property type="project" value="TreeGrafter"/>
</dbReference>
<dbReference type="InParanoid" id="A0A4W6CAN1"/>
<dbReference type="Pfam" id="PF20965">
    <property type="entry name" value="DZF_C"/>
    <property type="match status" value="1"/>
</dbReference>
<evidence type="ECO:0000256" key="7">
    <source>
        <dbReference type="SAM" id="MobiDB-lite"/>
    </source>
</evidence>
<evidence type="ECO:0000256" key="1">
    <source>
        <dbReference type="ARBA" id="ARBA00004123"/>
    </source>
</evidence>
<dbReference type="FunFam" id="3.30.460.10:FF:000093">
    <property type="entry name" value="Interleukin enhancer-binding factor 2"/>
    <property type="match status" value="1"/>
</dbReference>
<keyword evidence="4" id="KW-0010">Activator</keyword>
<dbReference type="InterPro" id="IPR006561">
    <property type="entry name" value="DZF_dom"/>
</dbReference>
<dbReference type="Gene3D" id="1.10.1410.40">
    <property type="match status" value="1"/>
</dbReference>
<dbReference type="Proteomes" id="UP000314980">
    <property type="component" value="Unassembled WGS sequence"/>
</dbReference>
<reference evidence="10" key="1">
    <citation type="submission" date="2015-09" db="EMBL/GenBank/DDBJ databases">
        <authorList>
            <person name="Sai Rama Sridatta P."/>
        </authorList>
    </citation>
    <scope>NUCLEOTIDE SEQUENCE [LARGE SCALE GENOMIC DNA]</scope>
</reference>
<dbReference type="GeneTree" id="ENSGT00940000154879"/>
<dbReference type="Gene3D" id="3.30.460.10">
    <property type="entry name" value="Beta Polymerase, domain 2"/>
    <property type="match status" value="1"/>
</dbReference>
<evidence type="ECO:0000256" key="6">
    <source>
        <dbReference type="ARBA" id="ARBA00023242"/>
    </source>
</evidence>
<evidence type="ECO:0000256" key="4">
    <source>
        <dbReference type="ARBA" id="ARBA00023159"/>
    </source>
</evidence>
<gene>
    <name evidence="9" type="primary">ILF2</name>
</gene>
<evidence type="ECO:0000259" key="8">
    <source>
        <dbReference type="PROSITE" id="PS51703"/>
    </source>
</evidence>
<keyword evidence="10" id="KW-1185">Reference proteome</keyword>
<dbReference type="PANTHER" id="PTHR46447:SF1">
    <property type="entry name" value="INTERLEUKIN ENHANCER-BINDING FACTOR 2"/>
    <property type="match status" value="1"/>
</dbReference>
<dbReference type="PANTHER" id="PTHR46447">
    <property type="entry name" value="INTERLEUKIN ENHANCER-BINDING FACTOR"/>
    <property type="match status" value="1"/>
</dbReference>
<dbReference type="GO" id="GO:0003725">
    <property type="term" value="F:double-stranded RNA binding"/>
    <property type="evidence" value="ECO:0007669"/>
    <property type="project" value="TreeGrafter"/>
</dbReference>
<dbReference type="Ensembl" id="ENSLCAT00010011256.1">
    <property type="protein sequence ID" value="ENSLCAP00010011019.1"/>
    <property type="gene ID" value="ENSLCAG00010005225.1"/>
</dbReference>
<proteinExistence type="predicted"/>
<keyword evidence="2" id="KW-0805">Transcription regulation</keyword>
<keyword evidence="3" id="KW-0238">DNA-binding</keyword>
<feature type="domain" description="DZF" evidence="8">
    <location>
        <begin position="19"/>
        <end position="345"/>
    </location>
</feature>
<comment type="subcellular location">
    <subcellularLocation>
        <location evidence="1">Nucleus</location>
    </subcellularLocation>
</comment>
<feature type="compositionally biased region" description="Acidic residues" evidence="7">
    <location>
        <begin position="340"/>
        <end position="361"/>
    </location>
</feature>